<dbReference type="PANTHER" id="PTHR23410">
    <property type="entry name" value="RIBOSOMAL PROTEIN L5-RELATED"/>
    <property type="match status" value="1"/>
</dbReference>
<keyword evidence="4" id="KW-0963">Cytoplasm</keyword>
<evidence type="ECO:0000256" key="3">
    <source>
        <dbReference type="ARBA" id="ARBA00011113"/>
    </source>
</evidence>
<dbReference type="InterPro" id="IPR025607">
    <property type="entry name" value="Ribosomal_uL18_C_euk"/>
</dbReference>
<dbReference type="GO" id="GO:0003735">
    <property type="term" value="F:structural constituent of ribosome"/>
    <property type="evidence" value="ECO:0007669"/>
    <property type="project" value="InterPro"/>
</dbReference>
<dbReference type="Proteomes" id="UP000222542">
    <property type="component" value="Unassembled WGS sequence"/>
</dbReference>
<reference evidence="9 10" key="2">
    <citation type="journal article" date="2017" name="Genome Biol.">
        <title>New reference genome sequences of hot pepper reveal the massive evolution of plant disease-resistance genes by retroduplication.</title>
        <authorList>
            <person name="Kim S."/>
            <person name="Park J."/>
            <person name="Yeom S.I."/>
            <person name="Kim Y.M."/>
            <person name="Seo E."/>
            <person name="Kim K.T."/>
            <person name="Kim M.S."/>
            <person name="Lee J.M."/>
            <person name="Cheong K."/>
            <person name="Shin H.S."/>
            <person name="Kim S.B."/>
            <person name="Han K."/>
            <person name="Lee J."/>
            <person name="Park M."/>
            <person name="Lee H.A."/>
            <person name="Lee H.Y."/>
            <person name="Lee Y."/>
            <person name="Oh S."/>
            <person name="Lee J.H."/>
            <person name="Choi E."/>
            <person name="Choi E."/>
            <person name="Lee S.E."/>
            <person name="Jeon J."/>
            <person name="Kim H."/>
            <person name="Choi G."/>
            <person name="Song H."/>
            <person name="Lee J."/>
            <person name="Lee S.C."/>
            <person name="Kwon J.K."/>
            <person name="Lee H.Y."/>
            <person name="Koo N."/>
            <person name="Hong Y."/>
            <person name="Kim R.W."/>
            <person name="Kang W.H."/>
            <person name="Huh J.H."/>
            <person name="Kang B.C."/>
            <person name="Yang T.J."/>
            <person name="Lee Y.H."/>
            <person name="Bennetzen J.L."/>
            <person name="Choi D."/>
        </authorList>
    </citation>
    <scope>NUCLEOTIDE SEQUENCE [LARGE SCALE GENOMIC DNA]</scope>
    <source>
        <strain evidence="10">cv. CM334</strain>
    </source>
</reference>
<keyword evidence="10" id="KW-1185">Reference proteome</keyword>
<protein>
    <submittedName>
        <fullName evidence="9">60S ribosomal protein L5</fullName>
    </submittedName>
</protein>
<accession>A0A2G2YWE4</accession>
<keyword evidence="5 9" id="KW-0689">Ribosomal protein</keyword>
<dbReference type="AlphaFoldDB" id="A0A2G2YWE4"/>
<gene>
    <name evidence="9" type="ORF">T459_21343</name>
</gene>
<dbReference type="Gramene" id="PHT74066">
    <property type="protein sequence ID" value="PHT74066"/>
    <property type="gene ID" value="T459_21343"/>
</dbReference>
<evidence type="ECO:0000256" key="1">
    <source>
        <dbReference type="ARBA" id="ARBA00004496"/>
    </source>
</evidence>
<organism evidence="9 10">
    <name type="scientific">Capsicum annuum</name>
    <name type="common">Capsicum pepper</name>
    <dbReference type="NCBI Taxonomy" id="4072"/>
    <lineage>
        <taxon>Eukaryota</taxon>
        <taxon>Viridiplantae</taxon>
        <taxon>Streptophyta</taxon>
        <taxon>Embryophyta</taxon>
        <taxon>Tracheophyta</taxon>
        <taxon>Spermatophyta</taxon>
        <taxon>Magnoliopsida</taxon>
        <taxon>eudicotyledons</taxon>
        <taxon>Gunneridae</taxon>
        <taxon>Pentapetalae</taxon>
        <taxon>asterids</taxon>
        <taxon>lamiids</taxon>
        <taxon>Solanales</taxon>
        <taxon>Solanaceae</taxon>
        <taxon>Solanoideae</taxon>
        <taxon>Capsiceae</taxon>
        <taxon>Capsicum</taxon>
    </lineage>
</organism>
<dbReference type="EMBL" id="AYRZ02000008">
    <property type="protein sequence ID" value="PHT74066.1"/>
    <property type="molecule type" value="Genomic_DNA"/>
</dbReference>
<evidence type="ECO:0000256" key="2">
    <source>
        <dbReference type="ARBA" id="ARBA00007116"/>
    </source>
</evidence>
<comment type="caution">
    <text evidence="9">The sequence shown here is derived from an EMBL/GenBank/DDBJ whole genome shotgun (WGS) entry which is preliminary data.</text>
</comment>
<sequence>MLFAGLFAVEALKAVGDSSIDAARESFNNLVNARYVERCPTPEPFLKPPSEEKTAAKKRGAKSAKALMEDKPEKYQSHFSVYLKSGLEQHNIEEMYKKVHVAIRADPSPKEYNLKKQTYEERKDRLIKRLNALNATGGNDDDDDKDGRNLSFARLVE</sequence>
<dbReference type="GO" id="GO:0022626">
    <property type="term" value="C:cytosolic ribosome"/>
    <property type="evidence" value="ECO:0007669"/>
    <property type="project" value="UniProtKB-ARBA"/>
</dbReference>
<evidence type="ECO:0000256" key="6">
    <source>
        <dbReference type="ARBA" id="ARBA00023274"/>
    </source>
</evidence>
<evidence type="ECO:0000256" key="4">
    <source>
        <dbReference type="ARBA" id="ARBA00022490"/>
    </source>
</evidence>
<evidence type="ECO:0000256" key="5">
    <source>
        <dbReference type="ARBA" id="ARBA00022980"/>
    </source>
</evidence>
<reference evidence="9 10" key="1">
    <citation type="journal article" date="2014" name="Nat. Genet.">
        <title>Genome sequence of the hot pepper provides insights into the evolution of pungency in Capsicum species.</title>
        <authorList>
            <person name="Kim S."/>
            <person name="Park M."/>
            <person name="Yeom S.I."/>
            <person name="Kim Y.M."/>
            <person name="Lee J.M."/>
            <person name="Lee H.A."/>
            <person name="Seo E."/>
            <person name="Choi J."/>
            <person name="Cheong K."/>
            <person name="Kim K.T."/>
            <person name="Jung K."/>
            <person name="Lee G.W."/>
            <person name="Oh S.K."/>
            <person name="Bae C."/>
            <person name="Kim S.B."/>
            <person name="Lee H.Y."/>
            <person name="Kim S.Y."/>
            <person name="Kim M.S."/>
            <person name="Kang B.C."/>
            <person name="Jo Y.D."/>
            <person name="Yang H.B."/>
            <person name="Jeong H.J."/>
            <person name="Kang W.H."/>
            <person name="Kwon J.K."/>
            <person name="Shin C."/>
            <person name="Lim J.Y."/>
            <person name="Park J.H."/>
            <person name="Huh J.H."/>
            <person name="Kim J.S."/>
            <person name="Kim B.D."/>
            <person name="Cohen O."/>
            <person name="Paran I."/>
            <person name="Suh M.C."/>
            <person name="Lee S.B."/>
            <person name="Kim Y.K."/>
            <person name="Shin Y."/>
            <person name="Noh S.J."/>
            <person name="Park J."/>
            <person name="Seo Y.S."/>
            <person name="Kwon S.Y."/>
            <person name="Kim H.A."/>
            <person name="Park J.M."/>
            <person name="Kim H.J."/>
            <person name="Choi S.B."/>
            <person name="Bosland P.W."/>
            <person name="Reeves G."/>
            <person name="Jo S.H."/>
            <person name="Lee B.W."/>
            <person name="Cho H.T."/>
            <person name="Choi H.S."/>
            <person name="Lee M.S."/>
            <person name="Yu Y."/>
            <person name="Do Choi Y."/>
            <person name="Park B.S."/>
            <person name="van Deynze A."/>
            <person name="Ashrafi H."/>
            <person name="Hill T."/>
            <person name="Kim W.T."/>
            <person name="Pai H.S."/>
            <person name="Ahn H.K."/>
            <person name="Yeam I."/>
            <person name="Giovannoni J.J."/>
            <person name="Rose J.K."/>
            <person name="Sorensen I."/>
            <person name="Lee S.J."/>
            <person name="Kim R.W."/>
            <person name="Choi I.Y."/>
            <person name="Choi B.S."/>
            <person name="Lim J.S."/>
            <person name="Lee Y.H."/>
            <person name="Choi D."/>
        </authorList>
    </citation>
    <scope>NUCLEOTIDE SEQUENCE [LARGE SCALE GENOMIC DNA]</scope>
    <source>
        <strain evidence="10">cv. CM334</strain>
    </source>
</reference>
<dbReference type="PANTHER" id="PTHR23410:SF12">
    <property type="entry name" value="LARGE RIBOSOMAL SUBUNIT PROTEIN UL18"/>
    <property type="match status" value="1"/>
</dbReference>
<feature type="region of interest" description="Disordered" evidence="7">
    <location>
        <begin position="133"/>
        <end position="157"/>
    </location>
</feature>
<keyword evidence="6" id="KW-0687">Ribonucleoprotein</keyword>
<comment type="subunit">
    <text evidence="3">Component of the large ribosomal subunit (LSU).</text>
</comment>
<name>A0A2G2YWE4_CAPAN</name>
<dbReference type="GO" id="GO:0006412">
    <property type="term" value="P:translation"/>
    <property type="evidence" value="ECO:0007669"/>
    <property type="project" value="InterPro"/>
</dbReference>
<evidence type="ECO:0000259" key="8">
    <source>
        <dbReference type="Pfam" id="PF14204"/>
    </source>
</evidence>
<dbReference type="GO" id="GO:1990904">
    <property type="term" value="C:ribonucleoprotein complex"/>
    <property type="evidence" value="ECO:0007669"/>
    <property type="project" value="UniProtKB-KW"/>
</dbReference>
<dbReference type="Pfam" id="PF14204">
    <property type="entry name" value="Ribosomal_L18_c"/>
    <property type="match status" value="1"/>
</dbReference>
<feature type="domain" description="Large ribosomal subunit protein uL18 C-terminal eukaryotes" evidence="8">
    <location>
        <begin position="92"/>
        <end position="135"/>
    </location>
</feature>
<dbReference type="InterPro" id="IPR005485">
    <property type="entry name" value="Rbsml_uL18_euk_arch"/>
</dbReference>
<comment type="subcellular location">
    <subcellularLocation>
        <location evidence="1">Cytoplasm</location>
    </subcellularLocation>
</comment>
<evidence type="ECO:0000313" key="10">
    <source>
        <dbReference type="Proteomes" id="UP000222542"/>
    </source>
</evidence>
<evidence type="ECO:0000256" key="7">
    <source>
        <dbReference type="SAM" id="MobiDB-lite"/>
    </source>
</evidence>
<proteinExistence type="inferred from homology"/>
<dbReference type="Gene3D" id="3.30.420.100">
    <property type="match status" value="1"/>
</dbReference>
<dbReference type="GO" id="GO:0008097">
    <property type="term" value="F:5S rRNA binding"/>
    <property type="evidence" value="ECO:0007669"/>
    <property type="project" value="InterPro"/>
</dbReference>
<comment type="similarity">
    <text evidence="2">Belongs to the universal ribosomal protein uL18 family.</text>
</comment>
<evidence type="ECO:0000313" key="9">
    <source>
        <dbReference type="EMBL" id="PHT74066.1"/>
    </source>
</evidence>
<dbReference type="STRING" id="4072.A0A2G2YWE4"/>